<dbReference type="Proteomes" id="UP000231658">
    <property type="component" value="Unassembled WGS sequence"/>
</dbReference>
<organism evidence="1 2">
    <name type="scientific">Candidatus Terasakiella magnetica</name>
    <dbReference type="NCBI Taxonomy" id="1867952"/>
    <lineage>
        <taxon>Bacteria</taxon>
        <taxon>Pseudomonadati</taxon>
        <taxon>Pseudomonadota</taxon>
        <taxon>Alphaproteobacteria</taxon>
        <taxon>Rhodospirillales</taxon>
        <taxon>Terasakiellaceae</taxon>
        <taxon>Terasakiella</taxon>
    </lineage>
</organism>
<name>A0A1C3RHK0_9PROT</name>
<protein>
    <recommendedName>
        <fullName evidence="3">Glycine zipper domain-containing protein</fullName>
    </recommendedName>
</protein>
<dbReference type="OrthoDB" id="7597224at2"/>
<keyword evidence="2" id="KW-1185">Reference proteome</keyword>
<dbReference type="AlphaFoldDB" id="A0A1C3RHK0"/>
<evidence type="ECO:0000313" key="1">
    <source>
        <dbReference type="EMBL" id="SCA56741.1"/>
    </source>
</evidence>
<reference evidence="1 2" key="1">
    <citation type="submission" date="2016-07" db="EMBL/GenBank/DDBJ databases">
        <authorList>
            <person name="Lefevre C.T."/>
        </authorList>
    </citation>
    <scope>NUCLEOTIDE SEQUENCE [LARGE SCALE GENOMIC DNA]</scope>
    <source>
        <strain evidence="1">PR1</strain>
    </source>
</reference>
<evidence type="ECO:0008006" key="3">
    <source>
        <dbReference type="Google" id="ProtNLM"/>
    </source>
</evidence>
<evidence type="ECO:0000313" key="2">
    <source>
        <dbReference type="Proteomes" id="UP000231658"/>
    </source>
</evidence>
<dbReference type="STRING" id="1867952.MTBPR1_30111"/>
<dbReference type="EMBL" id="FLYE01000023">
    <property type="protein sequence ID" value="SCA56741.1"/>
    <property type="molecule type" value="Genomic_DNA"/>
</dbReference>
<dbReference type="RefSeq" id="WP_069188819.1">
    <property type="nucleotide sequence ID" value="NZ_FLYE01000023.1"/>
</dbReference>
<proteinExistence type="predicted"/>
<sequence length="151" mass="16372">MSFKIFGKAEFSCSKCGKPHSLQDNDFDFEAINHEERQMGQETEYESHHHLECDNCNNDIELKFNVWEYPAEAFNHDDYSSSGAQITQSNFHFNHVENSPPEDKDRLIGAAAGGAILGASLGGPFGALIGGAVGAILGDSVNKSKKGGKHG</sequence>
<gene>
    <name evidence="1" type="ORF">MTBPR1_30111</name>
</gene>
<accession>A0A1C3RHK0</accession>